<dbReference type="RefSeq" id="XP_010468832.1">
    <property type="nucleotide sequence ID" value="XM_010470530.1"/>
</dbReference>
<evidence type="ECO:0000313" key="1">
    <source>
        <dbReference type="Proteomes" id="UP000694864"/>
    </source>
</evidence>
<dbReference type="PANTHER" id="PTHR33710">
    <property type="entry name" value="BNAC02G09200D PROTEIN"/>
    <property type="match status" value="1"/>
</dbReference>
<dbReference type="Gene3D" id="3.60.10.10">
    <property type="entry name" value="Endonuclease/exonuclease/phosphatase"/>
    <property type="match status" value="1"/>
</dbReference>
<accession>A0ABM0WBV2</accession>
<dbReference type="GeneID" id="104748964"/>
<evidence type="ECO:0000313" key="2">
    <source>
        <dbReference type="RefSeq" id="XP_010468832.1"/>
    </source>
</evidence>
<reference evidence="1" key="1">
    <citation type="journal article" date="2014" name="Nat. Commun.">
        <title>The emerging biofuel crop Camelina sativa retains a highly undifferentiated hexaploid genome structure.</title>
        <authorList>
            <person name="Kagale S."/>
            <person name="Koh C."/>
            <person name="Nixon J."/>
            <person name="Bollina V."/>
            <person name="Clarke W.E."/>
            <person name="Tuteja R."/>
            <person name="Spillane C."/>
            <person name="Robinson S.J."/>
            <person name="Links M.G."/>
            <person name="Clarke C."/>
            <person name="Higgins E.E."/>
            <person name="Huebert T."/>
            <person name="Sharpe A.G."/>
            <person name="Parkin I.A."/>
        </authorList>
    </citation>
    <scope>NUCLEOTIDE SEQUENCE [LARGE SCALE GENOMIC DNA]</scope>
    <source>
        <strain evidence="1">cv. DH55</strain>
    </source>
</reference>
<sequence>MIDCCNMQDLKFKGNPFSWVGKRQKETIQYCLDRVFINSDWKASYPASETEFLTIAGSDHAPVVIALEEEFYVKRGQFRYDKRHVDSEEFVRTVKKGWSAGQPDTYRGIHDKLQSCRKELAKWKRRLKTNSAEKIQILKLQLDAAERSSSTPLSEVANLRYELTKAYSEEEQY</sequence>
<protein>
    <submittedName>
        <fullName evidence="2">Uncharacterized protein LOC104748964</fullName>
    </submittedName>
</protein>
<organism evidence="1 2">
    <name type="scientific">Camelina sativa</name>
    <name type="common">False flax</name>
    <name type="synonym">Myagrum sativum</name>
    <dbReference type="NCBI Taxonomy" id="90675"/>
    <lineage>
        <taxon>Eukaryota</taxon>
        <taxon>Viridiplantae</taxon>
        <taxon>Streptophyta</taxon>
        <taxon>Embryophyta</taxon>
        <taxon>Tracheophyta</taxon>
        <taxon>Spermatophyta</taxon>
        <taxon>Magnoliopsida</taxon>
        <taxon>eudicotyledons</taxon>
        <taxon>Gunneridae</taxon>
        <taxon>Pentapetalae</taxon>
        <taxon>rosids</taxon>
        <taxon>malvids</taxon>
        <taxon>Brassicales</taxon>
        <taxon>Brassicaceae</taxon>
        <taxon>Camelineae</taxon>
        <taxon>Camelina</taxon>
    </lineage>
</organism>
<name>A0ABM0WBV2_CAMSA</name>
<dbReference type="PANTHER" id="PTHR33710:SF62">
    <property type="entry name" value="DUF4283 DOMAIN PROTEIN"/>
    <property type="match status" value="1"/>
</dbReference>
<reference evidence="2" key="2">
    <citation type="submission" date="2025-08" db="UniProtKB">
        <authorList>
            <consortium name="RefSeq"/>
        </authorList>
    </citation>
    <scope>IDENTIFICATION</scope>
    <source>
        <tissue evidence="2">Leaf</tissue>
    </source>
</reference>
<dbReference type="InterPro" id="IPR036691">
    <property type="entry name" value="Endo/exonu/phosph_ase_sf"/>
</dbReference>
<proteinExistence type="predicted"/>
<gene>
    <name evidence="2" type="primary">LOC104748964</name>
</gene>
<dbReference type="SUPFAM" id="SSF56219">
    <property type="entry name" value="DNase I-like"/>
    <property type="match status" value="1"/>
</dbReference>
<dbReference type="Proteomes" id="UP000694864">
    <property type="component" value="Chromosome 2"/>
</dbReference>
<keyword evidence="1" id="KW-1185">Reference proteome</keyword>